<dbReference type="Proteomes" id="UP000002372">
    <property type="component" value="Chromosome"/>
</dbReference>
<dbReference type="PRINTS" id="PR00081">
    <property type="entry name" value="GDHRDH"/>
</dbReference>
<dbReference type="InterPro" id="IPR036291">
    <property type="entry name" value="NAD(P)-bd_dom_sf"/>
</dbReference>
<dbReference type="AlphaFoldDB" id="D6CSY7"/>
<evidence type="ECO:0000256" key="2">
    <source>
        <dbReference type="ARBA" id="ARBA00023002"/>
    </source>
</evidence>
<evidence type="ECO:0000313" key="4">
    <source>
        <dbReference type="EMBL" id="CAZ88406.1"/>
    </source>
</evidence>
<dbReference type="FunFam" id="3.40.50.720:FF:000047">
    <property type="entry name" value="NADP-dependent L-serine/L-allo-threonine dehydrogenase"/>
    <property type="match status" value="1"/>
</dbReference>
<evidence type="ECO:0000256" key="3">
    <source>
        <dbReference type="RuleBase" id="RU000363"/>
    </source>
</evidence>
<dbReference type="InterPro" id="IPR002347">
    <property type="entry name" value="SDR_fam"/>
</dbReference>
<reference evidence="5" key="2">
    <citation type="journal article" date="2010" name="PLoS Genet.">
        <title>Structure, function, and evolution of the Thiomonas spp. genome.</title>
        <authorList>
            <person name="Arsene-Ploetze F."/>
            <person name="Koechler S."/>
            <person name="Marchal M."/>
            <person name="Coppee J.Y."/>
            <person name="Chandler M."/>
            <person name="Bonnefoy V."/>
            <person name="Brochier-Armanet C."/>
            <person name="Barakat M."/>
            <person name="Barbe V."/>
            <person name="Battaglia-Brunet F."/>
            <person name="Bruneel O."/>
            <person name="Bryan C.G."/>
            <person name="Cleiss-Arnold J."/>
            <person name="Cruveiller S."/>
            <person name="Erhardt M."/>
            <person name="Heinrich-Salmeron A."/>
            <person name="Hommais F."/>
            <person name="Joulian C."/>
            <person name="Krin E."/>
            <person name="Lieutaud A."/>
            <person name="Lievremont D."/>
            <person name="Michel C."/>
            <person name="Muller D."/>
            <person name="Ortet P."/>
            <person name="Proux C."/>
            <person name="Siguier P."/>
            <person name="Roche D."/>
            <person name="Rouy Z."/>
            <person name="Salvignol G."/>
            <person name="Slyemi D."/>
            <person name="Talla E."/>
            <person name="Weiss S."/>
            <person name="Weissenbach J."/>
            <person name="Medigue C."/>
            <person name="Bertin P.N."/>
        </authorList>
    </citation>
    <scope>NUCLEOTIDE SEQUENCE [LARGE SCALE GENOMIC DNA]</scope>
    <source>
        <strain evidence="5">DSM 22701 / CIP 110005 / 3As</strain>
    </source>
</reference>
<organism evidence="4 5">
    <name type="scientific">Thiomonas arsenitoxydans (strain DSM 22701 / CIP 110005 / 3As)</name>
    <dbReference type="NCBI Taxonomy" id="426114"/>
    <lineage>
        <taxon>Bacteria</taxon>
        <taxon>Pseudomonadati</taxon>
        <taxon>Pseudomonadota</taxon>
        <taxon>Betaproteobacteria</taxon>
        <taxon>Burkholderiales</taxon>
        <taxon>Thiomonas</taxon>
    </lineage>
</organism>
<dbReference type="Pfam" id="PF00106">
    <property type="entry name" value="adh_short"/>
    <property type="match status" value="1"/>
</dbReference>
<reference key="1">
    <citation type="submission" date="2009-07" db="EMBL/GenBank/DDBJ databases">
        <authorList>
            <person name="Genoscope - CEA"/>
        </authorList>
    </citation>
    <scope>NUCLEOTIDE SEQUENCE</scope>
    <source>
        <strain>3As</strain>
    </source>
</reference>
<gene>
    <name evidence="4" type="ordered locus">THI_1734</name>
</gene>
<comment type="similarity">
    <text evidence="1 3">Belongs to the short-chain dehydrogenases/reductases (SDR) family.</text>
</comment>
<dbReference type="KEGG" id="thi:THI_1734"/>
<dbReference type="RefSeq" id="WP_013105734.1">
    <property type="nucleotide sequence ID" value="NC_014145.1"/>
</dbReference>
<dbReference type="PRINTS" id="PR00080">
    <property type="entry name" value="SDRFAMILY"/>
</dbReference>
<dbReference type="Gene3D" id="3.40.50.720">
    <property type="entry name" value="NAD(P)-binding Rossmann-like Domain"/>
    <property type="match status" value="1"/>
</dbReference>
<dbReference type="PANTHER" id="PTHR42901">
    <property type="entry name" value="ALCOHOL DEHYDROGENASE"/>
    <property type="match status" value="1"/>
</dbReference>
<dbReference type="EC" id="1.1.1.276" evidence="4"/>
<sequence length="260" mass="27900">MKTAVITGASSGIGEGCARLLARSGWKVFLMARRRERLENIAREINGHAIILDVTKAQEVEIGLVTHCDLLVNCAGGALGLDAVRQANADDWTSMFNTNVLGTLRMTQLLLPRLIASQGCIINITSTAALGGYEGGGGYCAAKSAQRALTQSLRLEMKGVPVRITEVLPGMVHTPEFSLNRFCGDAERAKAVYENVDRPLSAEDIAQVVATVAELPAHVNVDEIVVRPVAQRAQHALFRGSLGWREAPPVAHSPVNEGER</sequence>
<evidence type="ECO:0000313" key="5">
    <source>
        <dbReference type="Proteomes" id="UP000002372"/>
    </source>
</evidence>
<dbReference type="EMBL" id="FP475956">
    <property type="protein sequence ID" value="CAZ88406.1"/>
    <property type="molecule type" value="Genomic_DNA"/>
</dbReference>
<name>D6CSY7_THIA3</name>
<dbReference type="HOGENOM" id="CLU_010194_2_10_4"/>
<dbReference type="eggNOG" id="COG4221">
    <property type="taxonomic scope" value="Bacteria"/>
</dbReference>
<protein>
    <submittedName>
        <fullName evidence="4">Clavaldehyde dehydrogenase</fullName>
        <ecNumber evidence="4">1.1.1.276</ecNumber>
    </submittedName>
</protein>
<dbReference type="SUPFAM" id="SSF51735">
    <property type="entry name" value="NAD(P)-binding Rossmann-fold domains"/>
    <property type="match status" value="1"/>
</dbReference>
<keyword evidence="2 4" id="KW-0560">Oxidoreductase</keyword>
<dbReference type="PANTHER" id="PTHR42901:SF1">
    <property type="entry name" value="ALCOHOL DEHYDROGENASE"/>
    <property type="match status" value="1"/>
</dbReference>
<dbReference type="OrthoDB" id="9810734at2"/>
<proteinExistence type="inferred from homology"/>
<dbReference type="GO" id="GO:0031132">
    <property type="term" value="F:serine 3-dehydrogenase activity"/>
    <property type="evidence" value="ECO:0007669"/>
    <property type="project" value="UniProtKB-EC"/>
</dbReference>
<evidence type="ECO:0000256" key="1">
    <source>
        <dbReference type="ARBA" id="ARBA00006484"/>
    </source>
</evidence>
<accession>D6CSY7</accession>